<reference evidence="2 3" key="1">
    <citation type="submission" date="2020-08" db="EMBL/GenBank/DDBJ databases">
        <title>Sequencing the genomes of 1000 actinobacteria strains.</title>
        <authorList>
            <person name="Klenk H.-P."/>
        </authorList>
    </citation>
    <scope>NUCLEOTIDE SEQUENCE [LARGE SCALE GENOMIC DNA]</scope>
    <source>
        <strain evidence="2 3">DSM 45823</strain>
    </source>
</reference>
<accession>A0A7W3MY27</accession>
<name>A0A7W3MY27_9ACTN</name>
<dbReference type="AlphaFoldDB" id="A0A7W3MY27"/>
<feature type="region of interest" description="Disordered" evidence="1">
    <location>
        <begin position="117"/>
        <end position="150"/>
    </location>
</feature>
<organism evidence="2 3">
    <name type="scientific">Thermomonospora cellulosilytica</name>
    <dbReference type="NCBI Taxonomy" id="1411118"/>
    <lineage>
        <taxon>Bacteria</taxon>
        <taxon>Bacillati</taxon>
        <taxon>Actinomycetota</taxon>
        <taxon>Actinomycetes</taxon>
        <taxon>Streptosporangiales</taxon>
        <taxon>Thermomonosporaceae</taxon>
        <taxon>Thermomonospora</taxon>
    </lineage>
</organism>
<dbReference type="RefSeq" id="WP_119727563.1">
    <property type="nucleotide sequence ID" value="NZ_JACJII010000001.1"/>
</dbReference>
<feature type="compositionally biased region" description="Basic and acidic residues" evidence="1">
    <location>
        <begin position="140"/>
        <end position="150"/>
    </location>
</feature>
<dbReference type="InterPro" id="IPR023393">
    <property type="entry name" value="START-like_dom_sf"/>
</dbReference>
<dbReference type="EMBL" id="JACJII010000001">
    <property type="protein sequence ID" value="MBA9004025.1"/>
    <property type="molecule type" value="Genomic_DNA"/>
</dbReference>
<evidence type="ECO:0000313" key="3">
    <source>
        <dbReference type="Proteomes" id="UP000539313"/>
    </source>
</evidence>
<evidence type="ECO:0000256" key="1">
    <source>
        <dbReference type="SAM" id="MobiDB-lite"/>
    </source>
</evidence>
<keyword evidence="3" id="KW-1185">Reference proteome</keyword>
<dbReference type="Proteomes" id="UP000539313">
    <property type="component" value="Unassembled WGS sequence"/>
</dbReference>
<sequence>MRRSVALAALSAGVAMGIVRRLMNRATGRPPQEEAGRWLVVTVNRPPEEVSGRLPEPLAGLRDSVEMRIDTAPGGRGTELAVRPRNGLTSTGRVGGQSPREALRRALRDAKSILETGEVLRPDTPPTTRSTPGGRLLELATRRAGGEGRL</sequence>
<dbReference type="Gene3D" id="3.30.530.20">
    <property type="match status" value="1"/>
</dbReference>
<feature type="region of interest" description="Disordered" evidence="1">
    <location>
        <begin position="71"/>
        <end position="101"/>
    </location>
</feature>
<gene>
    <name evidence="2" type="ORF">HNR21_002907</name>
</gene>
<comment type="caution">
    <text evidence="2">The sequence shown here is derived from an EMBL/GenBank/DDBJ whole genome shotgun (WGS) entry which is preliminary data.</text>
</comment>
<evidence type="ECO:0000313" key="2">
    <source>
        <dbReference type="EMBL" id="MBA9004025.1"/>
    </source>
</evidence>
<proteinExistence type="predicted"/>
<feature type="compositionally biased region" description="Low complexity" evidence="1">
    <location>
        <begin position="126"/>
        <end position="135"/>
    </location>
</feature>
<protein>
    <submittedName>
        <fullName evidence="2">Uncharacterized protein</fullName>
    </submittedName>
</protein>